<dbReference type="AlphaFoldDB" id="A0A1J1HV23"/>
<accession>A0A1J1HV23</accession>
<sequence length="82" mass="9422">MCIVRKTHENNKRLTFAEIKKENRFKNQLNSLDWRNRPKAQAQLSRLATTTVTQCALGLLIIKNIGHQNAKKIFACSSHCDI</sequence>
<dbReference type="EMBL" id="CVRI01000020">
    <property type="protein sequence ID" value="CRK91394.1"/>
    <property type="molecule type" value="Genomic_DNA"/>
</dbReference>
<gene>
    <name evidence="1" type="ORF">CLUMA_CG005067</name>
</gene>
<dbReference type="Proteomes" id="UP000183832">
    <property type="component" value="Unassembled WGS sequence"/>
</dbReference>
<evidence type="ECO:0000313" key="1">
    <source>
        <dbReference type="EMBL" id="CRK91394.1"/>
    </source>
</evidence>
<organism evidence="1 2">
    <name type="scientific">Clunio marinus</name>
    <dbReference type="NCBI Taxonomy" id="568069"/>
    <lineage>
        <taxon>Eukaryota</taxon>
        <taxon>Metazoa</taxon>
        <taxon>Ecdysozoa</taxon>
        <taxon>Arthropoda</taxon>
        <taxon>Hexapoda</taxon>
        <taxon>Insecta</taxon>
        <taxon>Pterygota</taxon>
        <taxon>Neoptera</taxon>
        <taxon>Endopterygota</taxon>
        <taxon>Diptera</taxon>
        <taxon>Nematocera</taxon>
        <taxon>Chironomoidea</taxon>
        <taxon>Chironomidae</taxon>
        <taxon>Clunio</taxon>
    </lineage>
</organism>
<keyword evidence="2" id="KW-1185">Reference proteome</keyword>
<reference evidence="1 2" key="1">
    <citation type="submission" date="2015-04" db="EMBL/GenBank/DDBJ databases">
        <authorList>
            <person name="Syromyatnikov M.Y."/>
            <person name="Popov V.N."/>
        </authorList>
    </citation>
    <scope>NUCLEOTIDE SEQUENCE [LARGE SCALE GENOMIC DNA]</scope>
</reference>
<proteinExistence type="predicted"/>
<protein>
    <submittedName>
        <fullName evidence="1">CLUMA_CG005067, isoform A</fullName>
    </submittedName>
</protein>
<evidence type="ECO:0000313" key="2">
    <source>
        <dbReference type="Proteomes" id="UP000183832"/>
    </source>
</evidence>
<name>A0A1J1HV23_9DIPT</name>